<proteinExistence type="inferred from homology"/>
<feature type="region of interest" description="Disordered" evidence="13">
    <location>
        <begin position="134"/>
        <end position="240"/>
    </location>
</feature>
<evidence type="ECO:0000256" key="10">
    <source>
        <dbReference type="ARBA" id="ARBA00023258"/>
    </source>
</evidence>
<feature type="region of interest" description="Disordered" evidence="13">
    <location>
        <begin position="282"/>
        <end position="318"/>
    </location>
</feature>
<evidence type="ECO:0000256" key="6">
    <source>
        <dbReference type="ARBA" id="ARBA00022581"/>
    </source>
</evidence>
<evidence type="ECO:0000256" key="2">
    <source>
        <dbReference type="ARBA" id="ARBA00007512"/>
    </source>
</evidence>
<protein>
    <recommendedName>
        <fullName evidence="5">Protein DP71L</fullName>
    </recommendedName>
    <alternativeName>
        <fullName evidence="12">MyD116 homolog</fullName>
    </alternativeName>
</protein>
<sequence>MIVDLNSFGLGSTLMNFSSHLPAAHVDGGYRIMEHVKDGASLQWVAFPVALGGHVGVITLLKMLRCLLRKALAHKWLLKTLRICWPGLADGGKNQKQLWPHKDQQLFSSPMDPAESLEDWGNTTYEGMAEMLNPHSQNLQGGEGEKGATGKHRNQRGPPHGANMSALQPSQILSIIRGPAEEEEDESDWSSESDEEEEQQLSSDNESDSAIETDRASLGSAPSNTTWSDEEDSTDSWDLDDENRTLWDSFCNNTDPYNPLSFSNLLGSQSVSTATETEVTRQGFTKTSDHLSPGIIAALPDPDIREPRAEENNLRSSSNIKKVRFSPTVMVQQMRTWTFAHRTARRGPWEEMARDRCRFKKRVAEVEAAISWCLELMHRETIWARAKEAVPS</sequence>
<keyword evidence="11" id="KW-0899">Viral immunoevasion</keyword>
<dbReference type="GO" id="GO:0051246">
    <property type="term" value="P:regulation of protein metabolic process"/>
    <property type="evidence" value="ECO:0007669"/>
    <property type="project" value="UniProtKB-ARBA"/>
</dbReference>
<dbReference type="GeneID" id="115466575"/>
<dbReference type="GO" id="GO:0005783">
    <property type="term" value="C:endoplasmic reticulum"/>
    <property type="evidence" value="ECO:0007669"/>
    <property type="project" value="TreeGrafter"/>
</dbReference>
<dbReference type="GO" id="GO:0000164">
    <property type="term" value="C:protein phosphatase type 1 complex"/>
    <property type="evidence" value="ECO:0007669"/>
    <property type="project" value="TreeGrafter"/>
</dbReference>
<keyword evidence="7" id="KW-1090">Inhibition of host innate immune response by virus</keyword>
<dbReference type="PANTHER" id="PTHR16489">
    <property type="entry name" value="GH11727P"/>
    <property type="match status" value="1"/>
</dbReference>
<evidence type="ECO:0000256" key="1">
    <source>
        <dbReference type="ARBA" id="ARBA00003756"/>
    </source>
</evidence>
<keyword evidence="6" id="KW-0945">Host-virus interaction</keyword>
<reference evidence="16" key="1">
    <citation type="submission" date="2025-08" db="UniProtKB">
        <authorList>
            <consortium name="RefSeq"/>
        </authorList>
    </citation>
    <scope>IDENTIFICATION</scope>
</reference>
<evidence type="ECO:0000313" key="15">
    <source>
        <dbReference type="Proteomes" id="UP000515156"/>
    </source>
</evidence>
<evidence type="ECO:0000256" key="3">
    <source>
        <dbReference type="ARBA" id="ARBA00010161"/>
    </source>
</evidence>
<evidence type="ECO:0000256" key="5">
    <source>
        <dbReference type="ARBA" id="ARBA00019072"/>
    </source>
</evidence>
<dbReference type="InterPro" id="IPR051254">
    <property type="entry name" value="PPP1R15"/>
</dbReference>
<keyword evidence="8" id="KW-1114">Inhibition of host interferon signaling pathway by virus</keyword>
<keyword evidence="9" id="KW-0426">Late protein</keyword>
<feature type="compositionally biased region" description="Basic and acidic residues" evidence="13">
    <location>
        <begin position="302"/>
        <end position="313"/>
    </location>
</feature>
<evidence type="ECO:0000256" key="7">
    <source>
        <dbReference type="ARBA" id="ARBA00022632"/>
    </source>
</evidence>
<evidence type="ECO:0000259" key="14">
    <source>
        <dbReference type="Pfam" id="PF10488"/>
    </source>
</evidence>
<evidence type="ECO:0000256" key="8">
    <source>
        <dbReference type="ARBA" id="ARBA00022830"/>
    </source>
</evidence>
<organism evidence="15 16">
    <name type="scientific">Microcaecilia unicolor</name>
    <dbReference type="NCBI Taxonomy" id="1415580"/>
    <lineage>
        <taxon>Eukaryota</taxon>
        <taxon>Metazoa</taxon>
        <taxon>Chordata</taxon>
        <taxon>Craniata</taxon>
        <taxon>Vertebrata</taxon>
        <taxon>Euteleostomi</taxon>
        <taxon>Amphibia</taxon>
        <taxon>Gymnophiona</taxon>
        <taxon>Siphonopidae</taxon>
        <taxon>Microcaecilia</taxon>
    </lineage>
</organism>
<dbReference type="InParanoid" id="A0A6P7XKQ5"/>
<keyword evidence="15" id="KW-1185">Reference proteome</keyword>
<evidence type="ECO:0000313" key="16">
    <source>
        <dbReference type="RefSeq" id="XP_030053771.1"/>
    </source>
</evidence>
<evidence type="ECO:0000256" key="9">
    <source>
        <dbReference type="ARBA" id="ARBA00022921"/>
    </source>
</evidence>
<comment type="function">
    <text evidence="1">Interacts with the host phosphatase PP1 catalytic subunit (PPP1CB) and recruits it to dephosphorylate EIF2S1/eIF2alpha and therefore restores the host translation that has been shut-down by the host. Also inhibits the EIF2S1/eIF2alpha-ATF4-DDIT3/CHOP pathway.</text>
</comment>
<dbReference type="AlphaFoldDB" id="A0A6P7XKQ5"/>
<comment type="similarity">
    <text evidence="3">Belongs to the PPP1R15 family.</text>
</comment>
<evidence type="ECO:0000256" key="13">
    <source>
        <dbReference type="SAM" id="MobiDB-lite"/>
    </source>
</evidence>
<evidence type="ECO:0000256" key="11">
    <source>
        <dbReference type="ARBA" id="ARBA00023280"/>
    </source>
</evidence>
<feature type="compositionally biased region" description="Acidic residues" evidence="13">
    <location>
        <begin position="181"/>
        <end position="211"/>
    </location>
</feature>
<dbReference type="InterPro" id="IPR019523">
    <property type="entry name" value="Prot_Pase1_reg-su15A/B_C"/>
</dbReference>
<dbReference type="GO" id="GO:0034976">
    <property type="term" value="P:response to endoplasmic reticulum stress"/>
    <property type="evidence" value="ECO:0007669"/>
    <property type="project" value="TreeGrafter"/>
</dbReference>
<evidence type="ECO:0000256" key="4">
    <source>
        <dbReference type="ARBA" id="ARBA00011204"/>
    </source>
</evidence>
<keyword evidence="10" id="KW-0922">Interferon antiviral system evasion</keyword>
<comment type="subunit">
    <text evidence="4">Interacts (via C-terminus) with host PPP1CB.</text>
</comment>
<name>A0A6P7XKQ5_9AMPH</name>
<feature type="compositionally biased region" description="Acidic residues" evidence="13">
    <location>
        <begin position="228"/>
        <end position="240"/>
    </location>
</feature>
<dbReference type="OrthoDB" id="5976067at2759"/>
<dbReference type="GO" id="GO:0019888">
    <property type="term" value="F:protein phosphatase regulator activity"/>
    <property type="evidence" value="ECO:0007669"/>
    <property type="project" value="TreeGrafter"/>
</dbReference>
<gene>
    <name evidence="16" type="primary">LOC115466575</name>
</gene>
<feature type="domain" description="Protein phosphatase 1 regulatory subunit 15A/B C-terminal" evidence="14">
    <location>
        <begin position="203"/>
        <end position="385"/>
    </location>
</feature>
<dbReference type="KEGG" id="muo:115466575"/>
<evidence type="ECO:0000256" key="12">
    <source>
        <dbReference type="ARBA" id="ARBA00031298"/>
    </source>
</evidence>
<dbReference type="Proteomes" id="UP000515156">
    <property type="component" value="Chromosome 3"/>
</dbReference>
<dbReference type="PANTHER" id="PTHR16489:SF12">
    <property type="entry name" value="GH11727P"/>
    <property type="match status" value="1"/>
</dbReference>
<dbReference type="RefSeq" id="XP_030053771.1">
    <property type="nucleotide sequence ID" value="XM_030197911.1"/>
</dbReference>
<dbReference type="Pfam" id="PF10488">
    <property type="entry name" value="PP1c_bdg"/>
    <property type="match status" value="1"/>
</dbReference>
<comment type="similarity">
    <text evidence="2">Belongs to the asfivirus DP71L family.</text>
</comment>
<accession>A0A6P7XKQ5</accession>